<proteinExistence type="inferred from homology"/>
<dbReference type="Pfam" id="PF13561">
    <property type="entry name" value="adh_short_C2"/>
    <property type="match status" value="1"/>
</dbReference>
<dbReference type="FunFam" id="3.40.50.720:FF:000173">
    <property type="entry name" value="3-oxoacyl-[acyl-carrier protein] reductase"/>
    <property type="match status" value="1"/>
</dbReference>
<dbReference type="PANTHER" id="PTHR42879">
    <property type="entry name" value="3-OXOACYL-(ACYL-CARRIER-PROTEIN) REDUCTASE"/>
    <property type="match status" value="1"/>
</dbReference>
<evidence type="ECO:0000313" key="3">
    <source>
        <dbReference type="EMBL" id="GAE43740.1"/>
    </source>
</evidence>
<dbReference type="InterPro" id="IPR002347">
    <property type="entry name" value="SDR_fam"/>
</dbReference>
<dbReference type="GO" id="GO:0016491">
    <property type="term" value="F:oxidoreductase activity"/>
    <property type="evidence" value="ECO:0007669"/>
    <property type="project" value="UniProtKB-KW"/>
</dbReference>
<sequence length="248" mass="26603">MRYLERKNMKKFALVTGASGAIGNAISKKLATEGYSLYLHFNQNEKRMEELVGQIEHFGGEYIPIKANLASKSGYLELAANIFSLDAIVHNAGNALYGLVEDLEENDAEELIQIHLTSPLMLTKKLIPKLRAKGSGSIVIVSSIWGQTGASYEVAYSTVKGAQIAFAKALSKELASSNIRVNAVAPGAIQTPMVEGFTHEEIAAITEDIPSGRLGSAEEVASVVEFLLSVKSSYITGQVLAVNGGWLT</sequence>
<dbReference type="eggNOG" id="COG1028">
    <property type="taxonomic scope" value="Bacteria"/>
</dbReference>
<comment type="caution">
    <text evidence="3">The sequence shown here is derived from an EMBL/GenBank/DDBJ whole genome shotgun (WGS) entry which is preliminary data.</text>
</comment>
<dbReference type="AlphaFoldDB" id="W4RH26"/>
<evidence type="ECO:0000256" key="2">
    <source>
        <dbReference type="ARBA" id="ARBA00023002"/>
    </source>
</evidence>
<evidence type="ECO:0000313" key="4">
    <source>
        <dbReference type="Proteomes" id="UP000018949"/>
    </source>
</evidence>
<dbReference type="InterPro" id="IPR050259">
    <property type="entry name" value="SDR"/>
</dbReference>
<name>W4RH26_9BACI</name>
<keyword evidence="4" id="KW-1185">Reference proteome</keyword>
<dbReference type="Proteomes" id="UP000018949">
    <property type="component" value="Unassembled WGS sequence"/>
</dbReference>
<gene>
    <name evidence="3" type="ORF">JCM21738_392</name>
</gene>
<dbReference type="PRINTS" id="PR00081">
    <property type="entry name" value="GDHRDH"/>
</dbReference>
<evidence type="ECO:0000256" key="1">
    <source>
        <dbReference type="ARBA" id="ARBA00006484"/>
    </source>
</evidence>
<reference evidence="3 4" key="1">
    <citation type="submission" date="2013-12" db="EMBL/GenBank/DDBJ databases">
        <title>NBRP : Genome information of microbial organism related human and environment.</title>
        <authorList>
            <person name="Hattori M."/>
            <person name="Oshima K."/>
            <person name="Inaba H."/>
            <person name="Suda W."/>
            <person name="Sakamoto M."/>
            <person name="Iino T."/>
            <person name="Kitahara M."/>
            <person name="Oshida Y."/>
            <person name="Iida T."/>
            <person name="Kudo T."/>
            <person name="Itoh T."/>
            <person name="Ahmed I."/>
            <person name="Ohkuma M."/>
        </authorList>
    </citation>
    <scope>NUCLEOTIDE SEQUENCE [LARGE SCALE GENOMIC DNA]</scope>
    <source>
        <strain evidence="3 4">JCM 21738</strain>
    </source>
</reference>
<accession>W4RH26</accession>
<dbReference type="SUPFAM" id="SSF51735">
    <property type="entry name" value="NAD(P)-binding Rossmann-fold domains"/>
    <property type="match status" value="1"/>
</dbReference>
<organism evidence="3 4">
    <name type="scientific">Mesobacillus boroniphilus JCM 21738</name>
    <dbReference type="NCBI Taxonomy" id="1294265"/>
    <lineage>
        <taxon>Bacteria</taxon>
        <taxon>Bacillati</taxon>
        <taxon>Bacillota</taxon>
        <taxon>Bacilli</taxon>
        <taxon>Bacillales</taxon>
        <taxon>Bacillaceae</taxon>
        <taxon>Mesobacillus</taxon>
    </lineage>
</organism>
<keyword evidence="2" id="KW-0560">Oxidoreductase</keyword>
<dbReference type="PANTHER" id="PTHR42879:SF2">
    <property type="entry name" value="3-OXOACYL-[ACYL-CARRIER-PROTEIN] REDUCTASE FABG"/>
    <property type="match status" value="1"/>
</dbReference>
<protein>
    <submittedName>
        <fullName evidence="3">3-oxoacyl-[acyl-carrier protein] reductase</fullName>
    </submittedName>
</protein>
<dbReference type="EMBL" id="BAUW01000002">
    <property type="protein sequence ID" value="GAE43740.1"/>
    <property type="molecule type" value="Genomic_DNA"/>
</dbReference>
<dbReference type="Gene3D" id="3.40.50.720">
    <property type="entry name" value="NAD(P)-binding Rossmann-like Domain"/>
    <property type="match status" value="1"/>
</dbReference>
<comment type="similarity">
    <text evidence="1">Belongs to the short-chain dehydrogenases/reductases (SDR) family.</text>
</comment>
<dbReference type="CDD" id="cd05233">
    <property type="entry name" value="SDR_c"/>
    <property type="match status" value="1"/>
</dbReference>
<dbReference type="PRINTS" id="PR00080">
    <property type="entry name" value="SDRFAMILY"/>
</dbReference>
<dbReference type="InterPro" id="IPR036291">
    <property type="entry name" value="NAD(P)-bd_dom_sf"/>
</dbReference>
<dbReference type="NCBIfam" id="NF047420">
    <property type="entry name" value="EF_P_mod_YmfI"/>
    <property type="match status" value="1"/>
</dbReference>